<evidence type="ECO:0000313" key="1">
    <source>
        <dbReference type="EMBL" id="KJU85442.1"/>
    </source>
</evidence>
<dbReference type="EMBL" id="LACI01001021">
    <property type="protein sequence ID" value="KJU85442.1"/>
    <property type="molecule type" value="Genomic_DNA"/>
</dbReference>
<name>A0A0F3GUD2_9BACT</name>
<reference evidence="1 2" key="1">
    <citation type="submission" date="2015-02" db="EMBL/GenBank/DDBJ databases">
        <title>Single-cell genomics of uncultivated deep-branching MTB reveals a conserved set of magnetosome genes.</title>
        <authorList>
            <person name="Kolinko S."/>
            <person name="Richter M."/>
            <person name="Glockner F.O."/>
            <person name="Brachmann A."/>
            <person name="Schuler D."/>
        </authorList>
    </citation>
    <scope>NUCLEOTIDE SEQUENCE [LARGE SCALE GENOMIC DNA]</scope>
    <source>
        <strain evidence="1">TM-1</strain>
    </source>
</reference>
<organism evidence="1 2">
    <name type="scientific">Candidatus Magnetobacterium bavaricum</name>
    <dbReference type="NCBI Taxonomy" id="29290"/>
    <lineage>
        <taxon>Bacteria</taxon>
        <taxon>Pseudomonadati</taxon>
        <taxon>Nitrospirota</taxon>
        <taxon>Thermodesulfovibrionia</taxon>
        <taxon>Thermodesulfovibrionales</taxon>
        <taxon>Candidatus Magnetobacteriaceae</taxon>
        <taxon>Candidatus Magnetobacterium</taxon>
    </lineage>
</organism>
<comment type="caution">
    <text evidence="1">The sequence shown here is derived from an EMBL/GenBank/DDBJ whole genome shotgun (WGS) entry which is preliminary data.</text>
</comment>
<evidence type="ECO:0000313" key="2">
    <source>
        <dbReference type="Proteomes" id="UP000033423"/>
    </source>
</evidence>
<dbReference type="AlphaFoldDB" id="A0A0F3GUD2"/>
<keyword evidence="2" id="KW-1185">Reference proteome</keyword>
<accession>A0A0F3GUD2</accession>
<gene>
    <name evidence="1" type="ORF">MBAV_002364</name>
</gene>
<sequence>MVVRSCQGFFCFRAASHIILGLLLLSKEKGKNKCTGWCIALLRRKKLTNHTEKTRTKD</sequence>
<dbReference type="Proteomes" id="UP000033423">
    <property type="component" value="Unassembled WGS sequence"/>
</dbReference>
<proteinExistence type="predicted"/>
<protein>
    <submittedName>
        <fullName evidence="1">Uncharacterized protein</fullName>
    </submittedName>
</protein>